<dbReference type="OrthoDB" id="9788068at2"/>
<dbReference type="EMBL" id="PDJF01000001">
    <property type="protein sequence ID" value="PFG28415.1"/>
    <property type="molecule type" value="Genomic_DNA"/>
</dbReference>
<dbReference type="Gene3D" id="3.40.50.40">
    <property type="match status" value="1"/>
</dbReference>
<dbReference type="RefSeq" id="WP_098389425.1">
    <property type="nucleotide sequence ID" value="NZ_LS483464.1"/>
</dbReference>
<dbReference type="PANTHER" id="PTHR11707">
    <property type="entry name" value="L-ASPARAGINASE"/>
    <property type="match status" value="1"/>
</dbReference>
<evidence type="ECO:0000259" key="7">
    <source>
        <dbReference type="Pfam" id="PF00710"/>
    </source>
</evidence>
<organism evidence="9 10">
    <name type="scientific">Corynebacterium renale</name>
    <dbReference type="NCBI Taxonomy" id="1724"/>
    <lineage>
        <taxon>Bacteria</taxon>
        <taxon>Bacillati</taxon>
        <taxon>Actinomycetota</taxon>
        <taxon>Actinomycetes</taxon>
        <taxon>Mycobacteriales</taxon>
        <taxon>Corynebacteriaceae</taxon>
        <taxon>Corynebacterium</taxon>
    </lineage>
</organism>
<evidence type="ECO:0000256" key="5">
    <source>
        <dbReference type="PIRSR" id="PIRSR001220-2"/>
    </source>
</evidence>
<protein>
    <recommendedName>
        <fullName evidence="2">asparaginase</fullName>
        <ecNumber evidence="2">3.5.1.1</ecNumber>
    </recommendedName>
</protein>
<evidence type="ECO:0000313" key="9">
    <source>
        <dbReference type="EMBL" id="PFG28415.1"/>
    </source>
</evidence>
<dbReference type="PROSITE" id="PS00144">
    <property type="entry name" value="ASN_GLN_ASE_1"/>
    <property type="match status" value="1"/>
</dbReference>
<keyword evidence="10" id="KW-1185">Reference proteome</keyword>
<evidence type="ECO:0000256" key="4">
    <source>
        <dbReference type="PIRSR" id="PIRSR001220-1"/>
    </source>
</evidence>
<feature type="domain" description="L-asparaginase N-terminal" evidence="7">
    <location>
        <begin position="14"/>
        <end position="183"/>
    </location>
</feature>
<dbReference type="SMART" id="SM00870">
    <property type="entry name" value="Asparaginase"/>
    <property type="match status" value="1"/>
</dbReference>
<dbReference type="InterPro" id="IPR004550">
    <property type="entry name" value="AsnASE_II"/>
</dbReference>
<comment type="similarity">
    <text evidence="1">Belongs to the asparaginase 1 family.</text>
</comment>
<evidence type="ECO:0000256" key="3">
    <source>
        <dbReference type="ARBA" id="ARBA00022801"/>
    </source>
</evidence>
<dbReference type="InterPro" id="IPR027473">
    <property type="entry name" value="L-asparaginase_C"/>
</dbReference>
<dbReference type="InterPro" id="IPR037152">
    <property type="entry name" value="L-asparaginase_N_sf"/>
</dbReference>
<dbReference type="InterPro" id="IPR036152">
    <property type="entry name" value="Asp/glu_Ase-like_sf"/>
</dbReference>
<reference evidence="9 10" key="1">
    <citation type="submission" date="2017-10" db="EMBL/GenBank/DDBJ databases">
        <title>Sequencing the genomes of 1000 actinobacteria strains.</title>
        <authorList>
            <person name="Klenk H.-P."/>
        </authorList>
    </citation>
    <scope>NUCLEOTIDE SEQUENCE [LARGE SCALE GENOMIC DNA]</scope>
    <source>
        <strain evidence="9 10">DSM 20688</strain>
    </source>
</reference>
<dbReference type="STRING" id="1724.GCA_001044175_01178"/>
<dbReference type="InterPro" id="IPR020827">
    <property type="entry name" value="Asparaginase/glutaminase_AS1"/>
</dbReference>
<dbReference type="CDD" id="cd08964">
    <property type="entry name" value="L-asparaginase_II"/>
    <property type="match status" value="1"/>
</dbReference>
<dbReference type="EC" id="3.5.1.1" evidence="2"/>
<evidence type="ECO:0000256" key="6">
    <source>
        <dbReference type="PROSITE-ProRule" id="PRU10099"/>
    </source>
</evidence>
<gene>
    <name evidence="9" type="ORF">ATK06_1526</name>
</gene>
<dbReference type="InterPro" id="IPR027474">
    <property type="entry name" value="L-asparaginase_N"/>
</dbReference>
<feature type="domain" description="Asparaginase/glutaminase C-terminal" evidence="8">
    <location>
        <begin position="207"/>
        <end position="317"/>
    </location>
</feature>
<dbReference type="PANTHER" id="PTHR11707:SF28">
    <property type="entry name" value="60 KDA LYSOPHOSPHOLIPASE"/>
    <property type="match status" value="1"/>
</dbReference>
<evidence type="ECO:0000313" key="10">
    <source>
        <dbReference type="Proteomes" id="UP000221653"/>
    </source>
</evidence>
<dbReference type="PROSITE" id="PS51732">
    <property type="entry name" value="ASN_GLN_ASE_3"/>
    <property type="match status" value="1"/>
</dbReference>
<feature type="binding site" evidence="5">
    <location>
        <position position="68"/>
    </location>
    <ligand>
        <name>substrate</name>
    </ligand>
</feature>
<accession>A0A2A9DQH4</accession>
<dbReference type="PRINTS" id="PR00139">
    <property type="entry name" value="ASNGLNASE"/>
</dbReference>
<dbReference type="AlphaFoldDB" id="A0A2A9DQH4"/>
<dbReference type="PIRSF" id="PIRSF001220">
    <property type="entry name" value="L-ASNase_gatD"/>
    <property type="match status" value="1"/>
</dbReference>
<feature type="active site" evidence="6">
    <location>
        <position position="23"/>
    </location>
</feature>
<dbReference type="GO" id="GO:0004067">
    <property type="term" value="F:asparaginase activity"/>
    <property type="evidence" value="ECO:0007669"/>
    <property type="project" value="UniProtKB-UniRule"/>
</dbReference>
<evidence type="ECO:0000256" key="2">
    <source>
        <dbReference type="ARBA" id="ARBA00012920"/>
    </source>
</evidence>
<dbReference type="Proteomes" id="UP000221653">
    <property type="component" value="Unassembled WGS sequence"/>
</dbReference>
<feature type="binding site" evidence="5">
    <location>
        <begin position="101"/>
        <end position="102"/>
    </location>
    <ligand>
        <name>substrate</name>
    </ligand>
</feature>
<dbReference type="PIRSF" id="PIRSF500176">
    <property type="entry name" value="L_ASNase"/>
    <property type="match status" value="1"/>
</dbReference>
<dbReference type="Gene3D" id="3.40.50.1170">
    <property type="entry name" value="L-asparaginase, N-terminal domain"/>
    <property type="match status" value="1"/>
</dbReference>
<dbReference type="SFLD" id="SFLDS00057">
    <property type="entry name" value="Glutaminase/Asparaginase"/>
    <property type="match status" value="1"/>
</dbReference>
<evidence type="ECO:0000259" key="8">
    <source>
        <dbReference type="Pfam" id="PF17763"/>
    </source>
</evidence>
<dbReference type="InterPro" id="IPR040919">
    <property type="entry name" value="Asparaginase_C"/>
</dbReference>
<dbReference type="Pfam" id="PF00710">
    <property type="entry name" value="Asparaginase"/>
    <property type="match status" value="1"/>
</dbReference>
<dbReference type="GO" id="GO:0006528">
    <property type="term" value="P:asparagine metabolic process"/>
    <property type="evidence" value="ECO:0007669"/>
    <property type="project" value="InterPro"/>
</dbReference>
<dbReference type="Pfam" id="PF17763">
    <property type="entry name" value="Asparaginase_C"/>
    <property type="match status" value="1"/>
</dbReference>
<dbReference type="SUPFAM" id="SSF53774">
    <property type="entry name" value="Glutaminase/Asparaginase"/>
    <property type="match status" value="1"/>
</dbReference>
<name>A0A2A9DQH4_9CORY</name>
<comment type="caution">
    <text evidence="9">The sequence shown here is derived from an EMBL/GenBank/DDBJ whole genome shotgun (WGS) entry which is preliminary data.</text>
</comment>
<proteinExistence type="inferred from homology"/>
<evidence type="ECO:0000256" key="1">
    <source>
        <dbReference type="ARBA" id="ARBA00010518"/>
    </source>
</evidence>
<sequence length="319" mass="32106">MGTPHTSDHTPSAHIAVITTGGTIACTRDAQGALIPTVSGEDVVREVASHFDAEHVRFTVNDVAHLDSSSLTVEDIDRILQAIATALADPTVTGVVVTHGTDSMEETALASDLFHHDPRPVIFTGAMRPADDPSADGPRNLANAAMVAMDPSAREMGSLIVMGTHVLPARGTTKTHTIAEPGFTYDGPAEPTRPQALPLAPLGGRGDVDIIYCWPGAPGTLIEAAVQRGAAGIVLVGMGAGNIGTACGAAAEAAVEAGIPVVMTSRAASGPVVAEYGGAGGGAELAARGVIPGGILSAGQARIALLAALATGSDPRTLF</sequence>
<dbReference type="InterPro" id="IPR006034">
    <property type="entry name" value="Asparaginase/glutaminase-like"/>
</dbReference>
<keyword evidence="3" id="KW-0378">Hydrolase</keyword>
<feature type="active site" description="O-isoaspartyl threonine intermediate" evidence="4">
    <location>
        <position position="23"/>
    </location>
</feature>